<feature type="compositionally biased region" description="Acidic residues" evidence="1">
    <location>
        <begin position="102"/>
        <end position="114"/>
    </location>
</feature>
<evidence type="ECO:0000256" key="1">
    <source>
        <dbReference type="SAM" id="MobiDB-lite"/>
    </source>
</evidence>
<dbReference type="OrthoDB" id="5408734at2759"/>
<evidence type="ECO:0000313" key="2">
    <source>
        <dbReference type="EMBL" id="KAF1808626.1"/>
    </source>
</evidence>
<dbReference type="RefSeq" id="XP_033530257.1">
    <property type="nucleotide sequence ID" value="XM_033680321.1"/>
</dbReference>
<feature type="compositionally biased region" description="Polar residues" evidence="1">
    <location>
        <begin position="167"/>
        <end position="179"/>
    </location>
</feature>
<evidence type="ECO:0000313" key="4">
    <source>
        <dbReference type="RefSeq" id="XP_033530257.1"/>
    </source>
</evidence>
<dbReference type="AlphaFoldDB" id="A0A6G1FSB5"/>
<organism evidence="2">
    <name type="scientific">Eremomyces bilateralis CBS 781.70</name>
    <dbReference type="NCBI Taxonomy" id="1392243"/>
    <lineage>
        <taxon>Eukaryota</taxon>
        <taxon>Fungi</taxon>
        <taxon>Dikarya</taxon>
        <taxon>Ascomycota</taxon>
        <taxon>Pezizomycotina</taxon>
        <taxon>Dothideomycetes</taxon>
        <taxon>Dothideomycetes incertae sedis</taxon>
        <taxon>Eremomycetales</taxon>
        <taxon>Eremomycetaceae</taxon>
        <taxon>Eremomyces</taxon>
    </lineage>
</organism>
<dbReference type="GeneID" id="54420891"/>
<reference evidence="4" key="2">
    <citation type="submission" date="2020-04" db="EMBL/GenBank/DDBJ databases">
        <authorList>
            <consortium name="NCBI Genome Project"/>
        </authorList>
    </citation>
    <scope>NUCLEOTIDE SEQUENCE</scope>
    <source>
        <strain evidence="4">CBS 781.70</strain>
    </source>
</reference>
<keyword evidence="3" id="KW-1185">Reference proteome</keyword>
<dbReference type="Proteomes" id="UP000504638">
    <property type="component" value="Unplaced"/>
</dbReference>
<protein>
    <submittedName>
        <fullName evidence="2 4">Uncharacterized protein</fullName>
    </submittedName>
</protein>
<gene>
    <name evidence="2 4" type="ORF">P152DRAFT_462350</name>
</gene>
<accession>A0A6G1FSB5</accession>
<feature type="compositionally biased region" description="Basic and acidic residues" evidence="1">
    <location>
        <begin position="115"/>
        <end position="124"/>
    </location>
</feature>
<feature type="region of interest" description="Disordered" evidence="1">
    <location>
        <begin position="69"/>
        <end position="179"/>
    </location>
</feature>
<sequence>MTEPKDPEGWQQVQEAQPENLGAALDDIFKMDTGLDSLSRNVDNKRRSVTFQSRELEALEAQLRAAEERLQKAGLGPSSASPPARPVAREIQAQILQRPETVSEEEEEEESSEEEVGKPVRRDEAESEEEEESEEEDESEEDESESDDEHAPVTSRVPLRKPPAQPHSLSTPSTEQRVC</sequence>
<dbReference type="EMBL" id="ML975181">
    <property type="protein sequence ID" value="KAF1808626.1"/>
    <property type="molecule type" value="Genomic_DNA"/>
</dbReference>
<proteinExistence type="predicted"/>
<evidence type="ECO:0000313" key="3">
    <source>
        <dbReference type="Proteomes" id="UP000504638"/>
    </source>
</evidence>
<name>A0A6G1FSB5_9PEZI</name>
<reference evidence="2 4" key="1">
    <citation type="submission" date="2020-01" db="EMBL/GenBank/DDBJ databases">
        <authorList>
            <consortium name="DOE Joint Genome Institute"/>
            <person name="Haridas S."/>
            <person name="Albert R."/>
            <person name="Binder M."/>
            <person name="Bloem J."/>
            <person name="Labutti K."/>
            <person name="Salamov A."/>
            <person name="Andreopoulos B."/>
            <person name="Baker S.E."/>
            <person name="Barry K."/>
            <person name="Bills G."/>
            <person name="Bluhm B.H."/>
            <person name="Cannon C."/>
            <person name="Castanera R."/>
            <person name="Culley D.E."/>
            <person name="Daum C."/>
            <person name="Ezra D."/>
            <person name="Gonzalez J.B."/>
            <person name="Henrissat B."/>
            <person name="Kuo A."/>
            <person name="Liang C."/>
            <person name="Lipzen A."/>
            <person name="Lutzoni F."/>
            <person name="Magnuson J."/>
            <person name="Mondo S."/>
            <person name="Nolan M."/>
            <person name="Ohm R."/>
            <person name="Pangilinan J."/>
            <person name="Park H.-J."/>
            <person name="Ramirez L."/>
            <person name="Alfaro M."/>
            <person name="Sun H."/>
            <person name="Tritt A."/>
            <person name="Yoshinaga Y."/>
            <person name="Zwiers L.-H."/>
            <person name="Turgeon B.G."/>
            <person name="Goodwin S.B."/>
            <person name="Spatafora J.W."/>
            <person name="Crous P.W."/>
            <person name="Grigoriev I.V."/>
        </authorList>
    </citation>
    <scope>NUCLEOTIDE SEQUENCE</scope>
    <source>
        <strain evidence="2 4">CBS 781.70</strain>
    </source>
</reference>
<reference evidence="4" key="3">
    <citation type="submission" date="2025-04" db="UniProtKB">
        <authorList>
            <consortium name="RefSeq"/>
        </authorList>
    </citation>
    <scope>IDENTIFICATION</scope>
    <source>
        <strain evidence="4">CBS 781.70</strain>
    </source>
</reference>
<feature type="compositionally biased region" description="Acidic residues" evidence="1">
    <location>
        <begin position="125"/>
        <end position="148"/>
    </location>
</feature>